<proteinExistence type="predicted"/>
<dbReference type="Pfam" id="PF05016">
    <property type="entry name" value="ParE_toxin"/>
    <property type="match status" value="1"/>
</dbReference>
<reference evidence="3" key="1">
    <citation type="submission" date="2023-07" db="EMBL/GenBank/DDBJ databases">
        <authorList>
            <person name="Colorado M.A."/>
            <person name="Villamil L.M."/>
            <person name="Melo J.F."/>
            <person name="Rodriguez J.A."/>
            <person name="Ruiz R.Y."/>
        </authorList>
    </citation>
    <scope>NUCLEOTIDE SEQUENCE [LARGE SCALE GENOMIC DNA]</scope>
    <source>
        <strain evidence="3">C33</strain>
    </source>
</reference>
<sequence length="88" mass="10344">MTSYRIKFDKKAVKFMKENRMVGLKFYEAFTEISKDTKMISLYDVKNLKGIKDVKRLRIGSYRALFKIVNNELVILVIDIGSRGDIYK</sequence>
<dbReference type="EMBL" id="JAVIKH010000015">
    <property type="protein sequence ID" value="MDX8336908.1"/>
    <property type="molecule type" value="Genomic_DNA"/>
</dbReference>
<dbReference type="InterPro" id="IPR007712">
    <property type="entry name" value="RelE/ParE_toxin"/>
</dbReference>
<name>A0ABU4WEJ4_9FUSO</name>
<keyword evidence="1" id="KW-1277">Toxin-antitoxin system</keyword>
<evidence type="ECO:0000256" key="1">
    <source>
        <dbReference type="ARBA" id="ARBA00022649"/>
    </source>
</evidence>
<keyword evidence="3" id="KW-1185">Reference proteome</keyword>
<organism evidence="2 3">
    <name type="scientific">Candidatus Cetobacterium colombiensis</name>
    <dbReference type="NCBI Taxonomy" id="3073100"/>
    <lineage>
        <taxon>Bacteria</taxon>
        <taxon>Fusobacteriati</taxon>
        <taxon>Fusobacteriota</taxon>
        <taxon>Fusobacteriia</taxon>
        <taxon>Fusobacteriales</taxon>
        <taxon>Fusobacteriaceae</taxon>
        <taxon>Cetobacterium</taxon>
    </lineage>
</organism>
<dbReference type="RefSeq" id="WP_047381089.1">
    <property type="nucleotide sequence ID" value="NZ_JAVIKH010000015.1"/>
</dbReference>
<evidence type="ECO:0000313" key="3">
    <source>
        <dbReference type="Proteomes" id="UP001279681"/>
    </source>
</evidence>
<comment type="caution">
    <text evidence="2">The sequence shown here is derived from an EMBL/GenBank/DDBJ whole genome shotgun (WGS) entry which is preliminary data.</text>
</comment>
<dbReference type="InterPro" id="IPR035093">
    <property type="entry name" value="RelE/ParE_toxin_dom_sf"/>
</dbReference>
<evidence type="ECO:0000313" key="2">
    <source>
        <dbReference type="EMBL" id="MDX8336908.1"/>
    </source>
</evidence>
<gene>
    <name evidence="2" type="ORF">RFV38_10435</name>
</gene>
<protein>
    <submittedName>
        <fullName evidence="2">Type II toxin-antitoxin system RelE/ParE family toxin</fullName>
    </submittedName>
</protein>
<accession>A0ABU4WEJ4</accession>
<dbReference type="Gene3D" id="3.30.2310.20">
    <property type="entry name" value="RelE-like"/>
    <property type="match status" value="1"/>
</dbReference>
<dbReference type="Proteomes" id="UP001279681">
    <property type="component" value="Unassembled WGS sequence"/>
</dbReference>
<dbReference type="SUPFAM" id="SSF143011">
    <property type="entry name" value="RelE-like"/>
    <property type="match status" value="1"/>
</dbReference>